<keyword evidence="9" id="KW-0547">Nucleotide-binding</keyword>
<evidence type="ECO:0000256" key="16">
    <source>
        <dbReference type="ARBA" id="ARBA00064003"/>
    </source>
</evidence>
<feature type="transmembrane region" description="Helical" evidence="20">
    <location>
        <begin position="155"/>
        <end position="177"/>
    </location>
</feature>
<evidence type="ECO:0000313" key="24">
    <source>
        <dbReference type="EMBL" id="MBB5015002.1"/>
    </source>
</evidence>
<evidence type="ECO:0000256" key="10">
    <source>
        <dbReference type="ARBA" id="ARBA00022777"/>
    </source>
</evidence>
<organism evidence="24 25">
    <name type="scientific">Rehaibacterium terrae</name>
    <dbReference type="NCBI Taxonomy" id="1341696"/>
    <lineage>
        <taxon>Bacteria</taxon>
        <taxon>Pseudomonadati</taxon>
        <taxon>Pseudomonadota</taxon>
        <taxon>Gammaproteobacteria</taxon>
        <taxon>Lysobacterales</taxon>
        <taxon>Lysobacteraceae</taxon>
        <taxon>Rehaibacterium</taxon>
    </lineage>
</organism>
<dbReference type="CDD" id="cd16922">
    <property type="entry name" value="HATPase_EvgS-ArcB-TorS-like"/>
    <property type="match status" value="1"/>
</dbReference>
<feature type="transmembrane region" description="Helical" evidence="20">
    <location>
        <begin position="127"/>
        <end position="149"/>
    </location>
</feature>
<dbReference type="InterPro" id="IPR036097">
    <property type="entry name" value="HisK_dim/P_sf"/>
</dbReference>
<feature type="modified residue" description="4-aspartylphosphate" evidence="19">
    <location>
        <position position="501"/>
    </location>
</feature>
<dbReference type="GO" id="GO:0005524">
    <property type="term" value="F:ATP binding"/>
    <property type="evidence" value="ECO:0007669"/>
    <property type="project" value="UniProtKB-KW"/>
</dbReference>
<accession>A0A7W8DDA2</accession>
<dbReference type="SUPFAM" id="SSF47384">
    <property type="entry name" value="Homodimeric domain of signal transducing histidine kinase"/>
    <property type="match status" value="1"/>
</dbReference>
<evidence type="ECO:0000256" key="6">
    <source>
        <dbReference type="ARBA" id="ARBA00022553"/>
    </source>
</evidence>
<evidence type="ECO:0000256" key="9">
    <source>
        <dbReference type="ARBA" id="ARBA00022741"/>
    </source>
</evidence>
<dbReference type="InterPro" id="IPR005467">
    <property type="entry name" value="His_kinase_dom"/>
</dbReference>
<evidence type="ECO:0000259" key="22">
    <source>
        <dbReference type="PROSITE" id="PS50110"/>
    </source>
</evidence>
<dbReference type="InterPro" id="IPR003661">
    <property type="entry name" value="HisK_dim/P_dom"/>
</dbReference>
<evidence type="ECO:0000259" key="23">
    <source>
        <dbReference type="PROSITE" id="PS50894"/>
    </source>
</evidence>
<dbReference type="SUPFAM" id="SSF47226">
    <property type="entry name" value="Histidine-containing phosphotransfer domain, HPT domain"/>
    <property type="match status" value="1"/>
</dbReference>
<dbReference type="PANTHER" id="PTHR43047">
    <property type="entry name" value="TWO-COMPONENT HISTIDINE PROTEIN KINASE"/>
    <property type="match status" value="1"/>
</dbReference>
<evidence type="ECO:0000256" key="20">
    <source>
        <dbReference type="SAM" id="Phobius"/>
    </source>
</evidence>
<keyword evidence="25" id="KW-1185">Reference proteome</keyword>
<feature type="transmembrane region" description="Helical" evidence="20">
    <location>
        <begin position="94"/>
        <end position="115"/>
    </location>
</feature>
<dbReference type="EMBL" id="JACHHX010000004">
    <property type="protein sequence ID" value="MBB5015002.1"/>
    <property type="molecule type" value="Genomic_DNA"/>
</dbReference>
<dbReference type="SUPFAM" id="SSF52172">
    <property type="entry name" value="CheY-like"/>
    <property type="match status" value="1"/>
</dbReference>
<keyword evidence="6 19" id="KW-0597">Phosphoprotein</keyword>
<gene>
    <name evidence="24" type="ORF">HNQ58_000879</name>
</gene>
<dbReference type="AlphaFoldDB" id="A0A7W8DDA2"/>
<evidence type="ECO:0000256" key="5">
    <source>
        <dbReference type="ARBA" id="ARBA00022519"/>
    </source>
</evidence>
<keyword evidence="5" id="KW-0997">Cell inner membrane</keyword>
<dbReference type="Pfam" id="PF00512">
    <property type="entry name" value="HisKA"/>
    <property type="match status" value="1"/>
</dbReference>
<evidence type="ECO:0000256" key="12">
    <source>
        <dbReference type="ARBA" id="ARBA00022989"/>
    </source>
</evidence>
<evidence type="ECO:0000256" key="4">
    <source>
        <dbReference type="ARBA" id="ARBA00022475"/>
    </source>
</evidence>
<evidence type="ECO:0000313" key="25">
    <source>
        <dbReference type="Proteomes" id="UP000519004"/>
    </source>
</evidence>
<proteinExistence type="predicted"/>
<comment type="caution">
    <text evidence="24">The sequence shown here is derived from an EMBL/GenBank/DDBJ whole genome shotgun (WGS) entry which is preliminary data.</text>
</comment>
<dbReference type="EC" id="2.7.13.3" evidence="3"/>
<protein>
    <recommendedName>
        <fullName evidence="17">Sensory/regulatory protein RpfC</fullName>
        <ecNumber evidence="3">2.7.13.3</ecNumber>
    </recommendedName>
</protein>
<keyword evidence="4" id="KW-1003">Cell membrane</keyword>
<dbReference type="Pfam" id="PF00072">
    <property type="entry name" value="Response_reg"/>
    <property type="match status" value="1"/>
</dbReference>
<dbReference type="RefSeq" id="WP_183947566.1">
    <property type="nucleotide sequence ID" value="NZ_JACHHX010000004.1"/>
</dbReference>
<evidence type="ECO:0000256" key="11">
    <source>
        <dbReference type="ARBA" id="ARBA00022840"/>
    </source>
</evidence>
<dbReference type="Gene3D" id="1.20.120.160">
    <property type="entry name" value="HPT domain"/>
    <property type="match status" value="1"/>
</dbReference>
<dbReference type="Pfam" id="PF02518">
    <property type="entry name" value="HATPase_c"/>
    <property type="match status" value="1"/>
</dbReference>
<comment type="subunit">
    <text evidence="16">At low DSF concentrations, interacts with RpfF.</text>
</comment>
<dbReference type="Gene3D" id="1.10.287.130">
    <property type="match status" value="1"/>
</dbReference>
<evidence type="ECO:0000256" key="13">
    <source>
        <dbReference type="ARBA" id="ARBA00023012"/>
    </source>
</evidence>
<dbReference type="SMART" id="SM00387">
    <property type="entry name" value="HATPase_c"/>
    <property type="match status" value="1"/>
</dbReference>
<dbReference type="InterPro" id="IPR003594">
    <property type="entry name" value="HATPase_dom"/>
</dbReference>
<keyword evidence="8 20" id="KW-0812">Transmembrane</keyword>
<dbReference type="InterPro" id="IPR036890">
    <property type="entry name" value="HATPase_C_sf"/>
</dbReference>
<dbReference type="GO" id="GO:0005886">
    <property type="term" value="C:plasma membrane"/>
    <property type="evidence" value="ECO:0007669"/>
    <property type="project" value="UniProtKB-SubCell"/>
</dbReference>
<evidence type="ECO:0000256" key="7">
    <source>
        <dbReference type="ARBA" id="ARBA00022679"/>
    </source>
</evidence>
<dbReference type="InterPro" id="IPR001789">
    <property type="entry name" value="Sig_transdc_resp-reg_receiver"/>
</dbReference>
<keyword evidence="15 20" id="KW-0472">Membrane</keyword>
<evidence type="ECO:0000256" key="19">
    <source>
        <dbReference type="PROSITE-ProRule" id="PRU00169"/>
    </source>
</evidence>
<feature type="domain" description="HPt" evidence="23">
    <location>
        <begin position="602"/>
        <end position="702"/>
    </location>
</feature>
<evidence type="ECO:0000256" key="1">
    <source>
        <dbReference type="ARBA" id="ARBA00000085"/>
    </source>
</evidence>
<feature type="transmembrane region" description="Helical" evidence="20">
    <location>
        <begin position="23"/>
        <end position="42"/>
    </location>
</feature>
<dbReference type="Gene3D" id="3.30.565.10">
    <property type="entry name" value="Histidine kinase-like ATPase, C-terminal domain"/>
    <property type="match status" value="1"/>
</dbReference>
<keyword evidence="13" id="KW-0902">Two-component regulatory system</keyword>
<dbReference type="PROSITE" id="PS50109">
    <property type="entry name" value="HIS_KIN"/>
    <property type="match status" value="1"/>
</dbReference>
<sequence length="714" mass="76718">MPSRIAELAKRFRNRPDSEHAQALVRLVIAFLILSYLVALGIGNGFADPQDRAVIVIILAETLLGLGIVIGIALRPGVSHARRIVGIVADNATLAALMSIGGATLAPLYVISLWVAIGNGLRYGTAYLFGAVGVAVAGFLYVILVTPYWQANPHLAWGLLIGLIAIPGYLVSLLRSLRAAIEEARRANEAKSRFLANMSHEFRSPLNGIIGMAELLSSTRLNPEQRECAEVIQTSAQTLLLLVEDVLDISAIEAGKLRRQDADFNLRDLTRRLRTMLQPQATAKGLEFQVRVAEDVPAMLHGDAGHLTQILLNLLHNAVKFTPEGSVRLDVERISTDPGEVRLRMTVSDTGIGIAPEDRARIFQPFEQVDSGITRRYGGTGLGTAIAKTLTELLGGRIGVDENPGGGSVFRVEIPFGHARGGNAPAETQTEDKIVSFDDPFVRHRARVRPLRILVADDQAANRLVLERLLNRAGHSCLVAGNGEEALDRILDSSPDAVILDLHMPGISGFDVIKQARVMQAGRPRTPIIVLSADATVDAVQQAEAAGAFAFLTKPVVVSRLLEALAEIAAGSGEQVPMLPATANAPALRPDVLIELAGMGLGAGFLHDFVDQCLRDAARCLTDIERAGNGAHWDGMREAGHALKGIAENLGAQALVERSTEIMRCSDSVLASEWRRRLSGLDTLLEVTADLARREAERLSGVCSPESQPGNESR</sequence>
<dbReference type="PROSITE" id="PS50110">
    <property type="entry name" value="RESPONSE_REGULATORY"/>
    <property type="match status" value="1"/>
</dbReference>
<dbReference type="SMART" id="SM00448">
    <property type="entry name" value="REC"/>
    <property type="match status" value="1"/>
</dbReference>
<dbReference type="FunFam" id="3.30.565.10:FF:000010">
    <property type="entry name" value="Sensor histidine kinase RcsC"/>
    <property type="match status" value="1"/>
</dbReference>
<dbReference type="Pfam" id="PF01627">
    <property type="entry name" value="Hpt"/>
    <property type="match status" value="1"/>
</dbReference>
<dbReference type="InterPro" id="IPR004358">
    <property type="entry name" value="Sig_transdc_His_kin-like_C"/>
</dbReference>
<evidence type="ECO:0000256" key="14">
    <source>
        <dbReference type="ARBA" id="ARBA00023026"/>
    </source>
</evidence>
<evidence type="ECO:0000256" key="3">
    <source>
        <dbReference type="ARBA" id="ARBA00012438"/>
    </source>
</evidence>
<evidence type="ECO:0000256" key="8">
    <source>
        <dbReference type="ARBA" id="ARBA00022692"/>
    </source>
</evidence>
<evidence type="ECO:0000259" key="21">
    <source>
        <dbReference type="PROSITE" id="PS50109"/>
    </source>
</evidence>
<dbReference type="InterPro" id="IPR008207">
    <property type="entry name" value="Sig_transdc_His_kin_Hpt_dom"/>
</dbReference>
<dbReference type="Proteomes" id="UP000519004">
    <property type="component" value="Unassembled WGS sequence"/>
</dbReference>
<feature type="domain" description="Histidine kinase" evidence="21">
    <location>
        <begin position="197"/>
        <end position="418"/>
    </location>
</feature>
<dbReference type="InterPro" id="IPR036641">
    <property type="entry name" value="HPT_dom_sf"/>
</dbReference>
<dbReference type="PRINTS" id="PR00344">
    <property type="entry name" value="BCTRLSENSOR"/>
</dbReference>
<dbReference type="CDD" id="cd00082">
    <property type="entry name" value="HisKA"/>
    <property type="match status" value="1"/>
</dbReference>
<dbReference type="PANTHER" id="PTHR43047:SF78">
    <property type="entry name" value="SENSORY_REGULATORY PROTEIN RPFC"/>
    <property type="match status" value="1"/>
</dbReference>
<dbReference type="GO" id="GO:0000155">
    <property type="term" value="F:phosphorelay sensor kinase activity"/>
    <property type="evidence" value="ECO:0007669"/>
    <property type="project" value="InterPro"/>
</dbReference>
<dbReference type="PROSITE" id="PS50894">
    <property type="entry name" value="HPT"/>
    <property type="match status" value="1"/>
</dbReference>
<feature type="modified residue" description="Phosphohistidine" evidence="18">
    <location>
        <position position="641"/>
    </location>
</feature>
<feature type="transmembrane region" description="Helical" evidence="20">
    <location>
        <begin position="54"/>
        <end position="74"/>
    </location>
</feature>
<keyword evidence="14" id="KW-0843">Virulence</keyword>
<evidence type="ECO:0000256" key="17">
    <source>
        <dbReference type="ARBA" id="ARBA00068150"/>
    </source>
</evidence>
<evidence type="ECO:0000256" key="2">
    <source>
        <dbReference type="ARBA" id="ARBA00004429"/>
    </source>
</evidence>
<keyword evidence="11" id="KW-0067">ATP-binding</keyword>
<keyword evidence="12 20" id="KW-1133">Transmembrane helix</keyword>
<name>A0A7W8DDA2_9GAMM</name>
<reference evidence="24 25" key="1">
    <citation type="submission" date="2020-08" db="EMBL/GenBank/DDBJ databases">
        <title>Genomic Encyclopedia of Type Strains, Phase IV (KMG-IV): sequencing the most valuable type-strain genomes for metagenomic binning, comparative biology and taxonomic classification.</title>
        <authorList>
            <person name="Goeker M."/>
        </authorList>
    </citation>
    <scope>NUCLEOTIDE SEQUENCE [LARGE SCALE GENOMIC DNA]</scope>
    <source>
        <strain evidence="24 25">DSM 25897</strain>
    </source>
</reference>
<comment type="catalytic activity">
    <reaction evidence="1">
        <text>ATP + protein L-histidine = ADP + protein N-phospho-L-histidine.</text>
        <dbReference type="EC" id="2.7.13.3"/>
    </reaction>
</comment>
<dbReference type="SMART" id="SM00388">
    <property type="entry name" value="HisKA"/>
    <property type="match status" value="1"/>
</dbReference>
<feature type="domain" description="Response regulatory" evidence="22">
    <location>
        <begin position="452"/>
        <end position="569"/>
    </location>
</feature>
<dbReference type="Gene3D" id="3.40.50.2300">
    <property type="match status" value="1"/>
</dbReference>
<dbReference type="SUPFAM" id="SSF55874">
    <property type="entry name" value="ATPase domain of HSP90 chaperone/DNA topoisomerase II/histidine kinase"/>
    <property type="match status" value="1"/>
</dbReference>
<keyword evidence="7 24" id="KW-0808">Transferase</keyword>
<comment type="subcellular location">
    <subcellularLocation>
        <location evidence="2">Cell inner membrane</location>
        <topology evidence="2">Multi-pass membrane protein</topology>
    </subcellularLocation>
</comment>
<dbReference type="FunFam" id="1.10.287.130:FF:000002">
    <property type="entry name" value="Two-component osmosensing histidine kinase"/>
    <property type="match status" value="1"/>
</dbReference>
<keyword evidence="10 24" id="KW-0418">Kinase</keyword>
<evidence type="ECO:0000256" key="15">
    <source>
        <dbReference type="ARBA" id="ARBA00023136"/>
    </source>
</evidence>
<dbReference type="CDD" id="cd17546">
    <property type="entry name" value="REC_hyHK_CKI1_RcsC-like"/>
    <property type="match status" value="1"/>
</dbReference>
<evidence type="ECO:0000256" key="18">
    <source>
        <dbReference type="PROSITE-ProRule" id="PRU00110"/>
    </source>
</evidence>
<dbReference type="InterPro" id="IPR011006">
    <property type="entry name" value="CheY-like_superfamily"/>
</dbReference>